<dbReference type="CDD" id="cd09917">
    <property type="entry name" value="F-box_SF"/>
    <property type="match status" value="1"/>
</dbReference>
<name>A0A162U5V0_PHYB8</name>
<proteinExistence type="predicted"/>
<dbReference type="PANTHER" id="PTHR38926">
    <property type="entry name" value="F-BOX DOMAIN CONTAINING PROTEIN, EXPRESSED"/>
    <property type="match status" value="1"/>
</dbReference>
<dbReference type="Proteomes" id="UP000077315">
    <property type="component" value="Unassembled WGS sequence"/>
</dbReference>
<dbReference type="GeneID" id="29002235"/>
<evidence type="ECO:0000259" key="1">
    <source>
        <dbReference type="PROSITE" id="PS50181"/>
    </source>
</evidence>
<dbReference type="InterPro" id="IPR032675">
    <property type="entry name" value="LRR_dom_sf"/>
</dbReference>
<keyword evidence="3" id="KW-1185">Reference proteome</keyword>
<accession>A0A162U5V0</accession>
<evidence type="ECO:0000313" key="2">
    <source>
        <dbReference type="EMBL" id="OAD73682.1"/>
    </source>
</evidence>
<dbReference type="Gene3D" id="3.80.10.10">
    <property type="entry name" value="Ribonuclease Inhibitor"/>
    <property type="match status" value="2"/>
</dbReference>
<dbReference type="SUPFAM" id="SSF52047">
    <property type="entry name" value="RNI-like"/>
    <property type="match status" value="2"/>
</dbReference>
<reference evidence="3" key="1">
    <citation type="submission" date="2015-06" db="EMBL/GenBank/DDBJ databases">
        <title>Expansion of signal transduction pathways in fungi by whole-genome duplication.</title>
        <authorList>
            <consortium name="DOE Joint Genome Institute"/>
            <person name="Corrochano L.M."/>
            <person name="Kuo A."/>
            <person name="Marcet-Houben M."/>
            <person name="Polaino S."/>
            <person name="Salamov A."/>
            <person name="Villalobos J.M."/>
            <person name="Alvarez M.I."/>
            <person name="Avalos J."/>
            <person name="Benito E.P."/>
            <person name="Benoit I."/>
            <person name="Burger G."/>
            <person name="Camino L.P."/>
            <person name="Canovas D."/>
            <person name="Cerda-Olmedo E."/>
            <person name="Cheng J.-F."/>
            <person name="Dominguez A."/>
            <person name="Elias M."/>
            <person name="Eslava A.P."/>
            <person name="Glaser F."/>
            <person name="Grimwood J."/>
            <person name="Gutierrez G."/>
            <person name="Heitman J."/>
            <person name="Henrissat B."/>
            <person name="Iturriaga E.A."/>
            <person name="Lang B.F."/>
            <person name="Lavin J.L."/>
            <person name="Lee S."/>
            <person name="Li W."/>
            <person name="Lindquist E."/>
            <person name="Lopez-Garcia S."/>
            <person name="Luque E.M."/>
            <person name="Marcos A.T."/>
            <person name="Martin J."/>
            <person name="McCluskey K."/>
            <person name="Medina H.R."/>
            <person name="Miralles-Duran A."/>
            <person name="Miyazaki A."/>
            <person name="Munoz-Torres E."/>
            <person name="Oguiza J.A."/>
            <person name="Ohm R."/>
            <person name="Olmedo M."/>
            <person name="Orejas M."/>
            <person name="Ortiz-Castellanos L."/>
            <person name="Pisabarro A.G."/>
            <person name="Rodriguez-Romero J."/>
            <person name="Ruiz-Herrera J."/>
            <person name="Ruiz-Vazquez R."/>
            <person name="Sanz C."/>
            <person name="Schackwitz W."/>
            <person name="Schmutz J."/>
            <person name="Shahriari M."/>
            <person name="Shelest E."/>
            <person name="Silva-Franco F."/>
            <person name="Soanes D."/>
            <person name="Syed K."/>
            <person name="Tagua V.G."/>
            <person name="Talbot N.J."/>
            <person name="Thon M."/>
            <person name="De vries R.P."/>
            <person name="Wiebenga A."/>
            <person name="Yadav J.S."/>
            <person name="Braun E.L."/>
            <person name="Baker S."/>
            <person name="Garre V."/>
            <person name="Horwitz B."/>
            <person name="Torres-Martinez S."/>
            <person name="Idnurm A."/>
            <person name="Herrera-Estrella A."/>
            <person name="Gabaldon T."/>
            <person name="Grigoriev I.V."/>
        </authorList>
    </citation>
    <scope>NUCLEOTIDE SEQUENCE [LARGE SCALE GENOMIC DNA]</scope>
    <source>
        <strain evidence="3">NRRL 1555(-)</strain>
    </source>
</reference>
<dbReference type="AlphaFoldDB" id="A0A162U5V0"/>
<dbReference type="InterPro" id="IPR036047">
    <property type="entry name" value="F-box-like_dom_sf"/>
</dbReference>
<gene>
    <name evidence="2" type="ORF">PHYBLDRAFT_64644</name>
</gene>
<feature type="domain" description="F-box" evidence="1">
    <location>
        <begin position="1"/>
        <end position="43"/>
    </location>
</feature>
<dbReference type="Gene3D" id="1.20.1280.50">
    <property type="match status" value="1"/>
</dbReference>
<dbReference type="OrthoDB" id="27842at2759"/>
<dbReference type="Pfam" id="PF12937">
    <property type="entry name" value="F-box-like"/>
    <property type="match status" value="1"/>
</dbReference>
<protein>
    <recommendedName>
        <fullName evidence="1">F-box domain-containing protein</fullName>
    </recommendedName>
</protein>
<dbReference type="InterPro" id="IPR001810">
    <property type="entry name" value="F-box_dom"/>
</dbReference>
<dbReference type="PANTHER" id="PTHR38926:SF72">
    <property type="entry name" value="IM:7136021-RELATED"/>
    <property type="match status" value="1"/>
</dbReference>
<dbReference type="EMBL" id="KV440980">
    <property type="protein sequence ID" value="OAD73682.1"/>
    <property type="molecule type" value="Genomic_DNA"/>
</dbReference>
<dbReference type="PROSITE" id="PS50181">
    <property type="entry name" value="FBOX"/>
    <property type="match status" value="1"/>
</dbReference>
<dbReference type="VEuPathDB" id="FungiDB:PHYBLDRAFT_64644"/>
<organism evidence="2 3">
    <name type="scientific">Phycomyces blakesleeanus (strain ATCC 8743b / DSM 1359 / FGSC 10004 / NBRC 33097 / NRRL 1555)</name>
    <dbReference type="NCBI Taxonomy" id="763407"/>
    <lineage>
        <taxon>Eukaryota</taxon>
        <taxon>Fungi</taxon>
        <taxon>Fungi incertae sedis</taxon>
        <taxon>Mucoromycota</taxon>
        <taxon>Mucoromycotina</taxon>
        <taxon>Mucoromycetes</taxon>
        <taxon>Mucorales</taxon>
        <taxon>Phycomycetaceae</taxon>
        <taxon>Phycomyces</taxon>
    </lineage>
</organism>
<dbReference type="SUPFAM" id="SSF81383">
    <property type="entry name" value="F-box domain"/>
    <property type="match status" value="1"/>
</dbReference>
<dbReference type="RefSeq" id="XP_018291722.1">
    <property type="nucleotide sequence ID" value="XM_018441329.1"/>
</dbReference>
<dbReference type="InParanoid" id="A0A162U5V0"/>
<sequence length="627" mass="72117">MSTLPFEILLEIAGVLTTQDKLNCTTVCKAWTSPFQESMWDSITISDKQTLNTICRVSTTNPSCYQKFGSLVTSLTLGTRLNINDKQLHTIQSLFNNIKHLKIPTVSQSLDISETNADWSLWSSLVDLEIYKQRMESDDDMEEMLYALSLLPHLRKLHITEDYGSGNIPYRWQALEVIHTYLPQLEYLQMDVAFESIYPEDIEEIDTISPANNLTTANFFYESIDIPWLYYFASKYPNLHTFRCNIAANPDTTYADYGTDRLLLSKLSNIFPRLETISIKECENNEYPHGVLCKLLYEHGLKLKNIEYTAESKSNSQYVSQQTPEDVVYKFIDANVSTLETLTLKCYDYSSQWMPLVDLTFWTNLVELNLYSSWGSIWLDRILDRCPALKTLRLSSENIVVSQRTSDTISLHGLESVKFEHASLSSESLNYISLRCRQLKNLSLRSIKVRGSILQETGNLTIDISNVSLKTLDFTDVTFYQSSGANCTYDTAINFIVLDKPSITPELEGSLDAGVEISGIYHPVPNSKPIWIHQFQSYPKHGYARTYLDTYLRTLTNEQATYAKRYFDSFQNNIAKYRKPESGMSYHERGAMGDSWTRDLHRGYVSVRCSSIERYLLKGFKWDIDYI</sequence>
<evidence type="ECO:0000313" key="3">
    <source>
        <dbReference type="Proteomes" id="UP000077315"/>
    </source>
</evidence>